<feature type="compositionally biased region" description="Polar residues" evidence="1">
    <location>
        <begin position="89"/>
        <end position="108"/>
    </location>
</feature>
<feature type="region of interest" description="Disordered" evidence="1">
    <location>
        <begin position="46"/>
        <end position="67"/>
    </location>
</feature>
<dbReference type="InterPro" id="IPR006578">
    <property type="entry name" value="MADF-dom"/>
</dbReference>
<sequence length="136" mass="15528">MIRIAEGEMRYPNASDLYDSPVARNLKPEIIILCRSECKKRWSGMRDHYKREKKEEKGTTGKAAKKDRAQYWQQLQFLDTVEDERTSFTNILAPSNAGTSSETPQQGIGNEYEEDAPIEQTSQHLSPHTSPQLLVS</sequence>
<feature type="region of interest" description="Disordered" evidence="1">
    <location>
        <begin position="89"/>
        <end position="136"/>
    </location>
</feature>
<reference evidence="3 4" key="1">
    <citation type="submission" date="2020-11" db="EMBL/GenBank/DDBJ databases">
        <authorList>
            <person name="Wallbank WR R."/>
            <person name="Pardo Diaz C."/>
            <person name="Kozak K."/>
            <person name="Martin S."/>
            <person name="Jiggins C."/>
            <person name="Moest M."/>
            <person name="Warren A I."/>
            <person name="Generalovic N T."/>
            <person name="Byers J.R.P. K."/>
            <person name="Montejo-Kovacevich G."/>
            <person name="Yen C E."/>
        </authorList>
    </citation>
    <scope>NUCLEOTIDE SEQUENCE [LARGE SCALE GENOMIC DNA]</scope>
</reference>
<dbReference type="EMBL" id="LR899010">
    <property type="protein sequence ID" value="CAD7082317.1"/>
    <property type="molecule type" value="Genomic_DNA"/>
</dbReference>
<evidence type="ECO:0000256" key="1">
    <source>
        <dbReference type="SAM" id="MobiDB-lite"/>
    </source>
</evidence>
<organism evidence="3 4">
    <name type="scientific">Hermetia illucens</name>
    <name type="common">Black soldier fly</name>
    <dbReference type="NCBI Taxonomy" id="343691"/>
    <lineage>
        <taxon>Eukaryota</taxon>
        <taxon>Metazoa</taxon>
        <taxon>Ecdysozoa</taxon>
        <taxon>Arthropoda</taxon>
        <taxon>Hexapoda</taxon>
        <taxon>Insecta</taxon>
        <taxon>Pterygota</taxon>
        <taxon>Neoptera</taxon>
        <taxon>Endopterygota</taxon>
        <taxon>Diptera</taxon>
        <taxon>Brachycera</taxon>
        <taxon>Stratiomyomorpha</taxon>
        <taxon>Stratiomyidae</taxon>
        <taxon>Hermetiinae</taxon>
        <taxon>Hermetia</taxon>
    </lineage>
</organism>
<dbReference type="Proteomes" id="UP000594454">
    <property type="component" value="Chromosome 2"/>
</dbReference>
<accession>A0A7R8UKP0</accession>
<evidence type="ECO:0000259" key="2">
    <source>
        <dbReference type="Pfam" id="PF10545"/>
    </source>
</evidence>
<evidence type="ECO:0000313" key="4">
    <source>
        <dbReference type="Proteomes" id="UP000594454"/>
    </source>
</evidence>
<keyword evidence="4" id="KW-1185">Reference proteome</keyword>
<dbReference type="AlphaFoldDB" id="A0A7R8UKP0"/>
<proteinExistence type="predicted"/>
<dbReference type="InParanoid" id="A0A7R8UKP0"/>
<dbReference type="Pfam" id="PF10545">
    <property type="entry name" value="MADF_DNA_bdg"/>
    <property type="match status" value="1"/>
</dbReference>
<protein>
    <recommendedName>
        <fullName evidence="2">MADF domain-containing protein</fullName>
    </recommendedName>
</protein>
<feature type="domain" description="MADF" evidence="2">
    <location>
        <begin position="35"/>
        <end position="78"/>
    </location>
</feature>
<feature type="compositionally biased region" description="Polar residues" evidence="1">
    <location>
        <begin position="119"/>
        <end position="136"/>
    </location>
</feature>
<gene>
    <name evidence="3" type="ORF">HERILL_LOCUS5359</name>
</gene>
<evidence type="ECO:0000313" key="3">
    <source>
        <dbReference type="EMBL" id="CAD7082317.1"/>
    </source>
</evidence>
<name>A0A7R8UKP0_HERIL</name>